<dbReference type="InterPro" id="IPR015796">
    <property type="entry name" value="Impact_YigZ-like"/>
</dbReference>
<feature type="domain" description="UPF0029" evidence="4">
    <location>
        <begin position="162"/>
        <end position="217"/>
    </location>
</feature>
<dbReference type="InterPro" id="IPR015269">
    <property type="entry name" value="UPF0029_Impact_C"/>
</dbReference>
<evidence type="ECO:0000256" key="1">
    <source>
        <dbReference type="ARBA" id="ARBA00007665"/>
    </source>
</evidence>
<dbReference type="AlphaFoldDB" id="A0A8H9LXL4"/>
<dbReference type="NCBIfam" id="TIGR00257">
    <property type="entry name" value="IMPACT_YIGZ"/>
    <property type="match status" value="1"/>
</dbReference>
<dbReference type="GO" id="GO:0005737">
    <property type="term" value="C:cytoplasm"/>
    <property type="evidence" value="ECO:0007669"/>
    <property type="project" value="TreeGrafter"/>
</dbReference>
<feature type="domain" description="Impact N-terminal" evidence="3">
    <location>
        <begin position="41"/>
        <end position="146"/>
    </location>
</feature>
<reference evidence="5" key="1">
    <citation type="journal article" date="2014" name="Int. J. Syst. Evol. Microbiol.">
        <title>Complete genome sequence of Corynebacterium casei LMG S-19264T (=DSM 44701T), isolated from a smear-ripened cheese.</title>
        <authorList>
            <consortium name="US DOE Joint Genome Institute (JGI-PGF)"/>
            <person name="Walter F."/>
            <person name="Albersmeier A."/>
            <person name="Kalinowski J."/>
            <person name="Ruckert C."/>
        </authorList>
    </citation>
    <scope>NUCLEOTIDE SEQUENCE</scope>
    <source>
        <strain evidence="5">JCM 4434</strain>
    </source>
</reference>
<dbReference type="PANTHER" id="PTHR16301:SF20">
    <property type="entry name" value="IMPACT FAMILY MEMBER YIGZ"/>
    <property type="match status" value="1"/>
</dbReference>
<dbReference type="InterPro" id="IPR023582">
    <property type="entry name" value="Impact"/>
</dbReference>
<dbReference type="SUPFAM" id="SSF54211">
    <property type="entry name" value="Ribosomal protein S5 domain 2-like"/>
    <property type="match status" value="1"/>
</dbReference>
<feature type="compositionally biased region" description="Basic residues" evidence="2">
    <location>
        <begin position="1"/>
        <end position="11"/>
    </location>
</feature>
<dbReference type="EMBL" id="BMUB01000027">
    <property type="protein sequence ID" value="GGV02050.1"/>
    <property type="molecule type" value="Genomic_DNA"/>
</dbReference>
<protein>
    <submittedName>
        <fullName evidence="5">YigZ family protein</fullName>
    </submittedName>
</protein>
<dbReference type="Pfam" id="PF09186">
    <property type="entry name" value="DUF1949"/>
    <property type="match status" value="1"/>
</dbReference>
<dbReference type="PROSITE" id="PS00910">
    <property type="entry name" value="UPF0029"/>
    <property type="match status" value="1"/>
</dbReference>
<reference evidence="5" key="2">
    <citation type="submission" date="2020-09" db="EMBL/GenBank/DDBJ databases">
        <authorList>
            <person name="Sun Q."/>
            <person name="Ohkuma M."/>
        </authorList>
    </citation>
    <scope>NUCLEOTIDE SEQUENCE</scope>
    <source>
        <strain evidence="5">JCM 4434</strain>
    </source>
</reference>
<feature type="region of interest" description="Disordered" evidence="2">
    <location>
        <begin position="1"/>
        <end position="22"/>
    </location>
</feature>
<dbReference type="SUPFAM" id="SSF54980">
    <property type="entry name" value="EF-G C-terminal domain-like"/>
    <property type="match status" value="1"/>
</dbReference>
<evidence type="ECO:0000259" key="3">
    <source>
        <dbReference type="Pfam" id="PF01205"/>
    </source>
</evidence>
<organism evidence="5 6">
    <name type="scientific">Kitasatospora aureofaciens</name>
    <name type="common">Streptomyces aureofaciens</name>
    <dbReference type="NCBI Taxonomy" id="1894"/>
    <lineage>
        <taxon>Bacteria</taxon>
        <taxon>Bacillati</taxon>
        <taxon>Actinomycetota</taxon>
        <taxon>Actinomycetes</taxon>
        <taxon>Kitasatosporales</taxon>
        <taxon>Streptomycetaceae</taxon>
        <taxon>Kitasatospora</taxon>
    </lineage>
</organism>
<evidence type="ECO:0000313" key="6">
    <source>
        <dbReference type="Proteomes" id="UP000610124"/>
    </source>
</evidence>
<dbReference type="Pfam" id="PF01205">
    <property type="entry name" value="Impact_N"/>
    <property type="match status" value="1"/>
</dbReference>
<name>A0A8H9LXL4_KITAU</name>
<dbReference type="InterPro" id="IPR020568">
    <property type="entry name" value="Ribosomal_Su5_D2-typ_SF"/>
</dbReference>
<gene>
    <name evidence="5" type="ORF">GCM10010502_65860</name>
</gene>
<evidence type="ECO:0000313" key="5">
    <source>
        <dbReference type="EMBL" id="GGV02050.1"/>
    </source>
</evidence>
<dbReference type="GO" id="GO:0006446">
    <property type="term" value="P:regulation of translational initiation"/>
    <property type="evidence" value="ECO:0007669"/>
    <property type="project" value="TreeGrafter"/>
</dbReference>
<dbReference type="InterPro" id="IPR036956">
    <property type="entry name" value="Impact_N_sf"/>
</dbReference>
<comment type="caution">
    <text evidence="5">The sequence shown here is derived from an EMBL/GenBank/DDBJ whole genome shotgun (WGS) entry which is preliminary data.</text>
</comment>
<dbReference type="PANTHER" id="PTHR16301">
    <property type="entry name" value="IMPACT-RELATED"/>
    <property type="match status" value="1"/>
</dbReference>
<proteinExistence type="inferred from homology"/>
<dbReference type="Gene3D" id="3.30.230.30">
    <property type="entry name" value="Impact, N-terminal domain"/>
    <property type="match status" value="1"/>
</dbReference>
<dbReference type="InterPro" id="IPR020569">
    <property type="entry name" value="UPF0029_Impact_CS"/>
</dbReference>
<evidence type="ECO:0000259" key="4">
    <source>
        <dbReference type="Pfam" id="PF09186"/>
    </source>
</evidence>
<comment type="similarity">
    <text evidence="1">Belongs to the IMPACT family.</text>
</comment>
<dbReference type="InterPro" id="IPR035647">
    <property type="entry name" value="EFG_III/V"/>
</dbReference>
<sequence>MRAASRRRSRENHRAMSATPEPTTRPYLTIRRAGSHETEIKKSRFICHLARVSDEDEAQAFIAGIRKQYWDARHNCTAFVVGDDQRRERSSDDGEPGGTAGVPMLEVLRRRGLTDTVAVVTRYFGGIKLGAGGLVRAYGNAVSEAVDEVGLLERRPVALLAVTADHVRAGRVENDLRAAGYAVSDLAYEAAGVRIEVGVPEPEVAGFHTWLAEATGGTAVAVPAGRTYVEVPV</sequence>
<dbReference type="Proteomes" id="UP000610124">
    <property type="component" value="Unassembled WGS sequence"/>
</dbReference>
<accession>A0A8H9LXL4</accession>
<dbReference type="InterPro" id="IPR001498">
    <property type="entry name" value="Impact_N"/>
</dbReference>
<evidence type="ECO:0000256" key="2">
    <source>
        <dbReference type="SAM" id="MobiDB-lite"/>
    </source>
</evidence>